<reference evidence="1 2" key="2">
    <citation type="journal article" date="2019" name="G3 (Bethesda)">
        <title>Hybrid Assembly of the Genome of the Entomopathogenic Nematode Steinernema carpocapsae Identifies the X-Chromosome.</title>
        <authorList>
            <person name="Serra L."/>
            <person name="Macchietto M."/>
            <person name="Macias-Munoz A."/>
            <person name="McGill C.J."/>
            <person name="Rodriguez I.M."/>
            <person name="Rodriguez B."/>
            <person name="Murad R."/>
            <person name="Mortazavi A."/>
        </authorList>
    </citation>
    <scope>NUCLEOTIDE SEQUENCE [LARGE SCALE GENOMIC DNA]</scope>
    <source>
        <strain evidence="1 2">ALL</strain>
    </source>
</reference>
<sequence length="135" mass="15440">MSFGLEAAFKDRIRIANWTEQANAQTYRELISEGAVIPWKTLRTSSGGFSRTGPLPTAPRRRSNGQKACAIKHKFIEFLKHALKKAWDEITSKIVACILKNFQKRLDVCINAQDAHFEVLDCFLYRISCNFEQCN</sequence>
<dbReference type="AlphaFoldDB" id="A0A4U8ULS4"/>
<evidence type="ECO:0000313" key="2">
    <source>
        <dbReference type="Proteomes" id="UP000298663"/>
    </source>
</evidence>
<organism evidence="1 2">
    <name type="scientific">Steinernema carpocapsae</name>
    <name type="common">Entomopathogenic nematode</name>
    <dbReference type="NCBI Taxonomy" id="34508"/>
    <lineage>
        <taxon>Eukaryota</taxon>
        <taxon>Metazoa</taxon>
        <taxon>Ecdysozoa</taxon>
        <taxon>Nematoda</taxon>
        <taxon>Chromadorea</taxon>
        <taxon>Rhabditida</taxon>
        <taxon>Tylenchina</taxon>
        <taxon>Panagrolaimomorpha</taxon>
        <taxon>Strongyloidoidea</taxon>
        <taxon>Steinernematidae</taxon>
        <taxon>Steinernema</taxon>
    </lineage>
</organism>
<reference evidence="1 2" key="1">
    <citation type="journal article" date="2015" name="Genome Biol.">
        <title>Comparative genomics of Steinernema reveals deeply conserved gene regulatory networks.</title>
        <authorList>
            <person name="Dillman A.R."/>
            <person name="Macchietto M."/>
            <person name="Porter C.F."/>
            <person name="Rogers A."/>
            <person name="Williams B."/>
            <person name="Antoshechkin I."/>
            <person name="Lee M.M."/>
            <person name="Goodwin Z."/>
            <person name="Lu X."/>
            <person name="Lewis E.E."/>
            <person name="Goodrich-Blair H."/>
            <person name="Stock S.P."/>
            <person name="Adams B.J."/>
            <person name="Sternberg P.W."/>
            <person name="Mortazavi A."/>
        </authorList>
    </citation>
    <scope>NUCLEOTIDE SEQUENCE [LARGE SCALE GENOMIC DNA]</scope>
    <source>
        <strain evidence="1 2">ALL</strain>
    </source>
</reference>
<accession>A0A4U8ULS4</accession>
<protein>
    <submittedName>
        <fullName evidence="1">Uncharacterized protein</fullName>
    </submittedName>
</protein>
<name>A0A4U8ULS4_STECR</name>
<dbReference type="EMBL" id="AZBU02000001">
    <property type="protein sequence ID" value="TMS33852.1"/>
    <property type="molecule type" value="Genomic_DNA"/>
</dbReference>
<evidence type="ECO:0000313" key="1">
    <source>
        <dbReference type="EMBL" id="TMS33852.1"/>
    </source>
</evidence>
<keyword evidence="2" id="KW-1185">Reference proteome</keyword>
<comment type="caution">
    <text evidence="1">The sequence shown here is derived from an EMBL/GenBank/DDBJ whole genome shotgun (WGS) entry which is preliminary data.</text>
</comment>
<dbReference type="Proteomes" id="UP000298663">
    <property type="component" value="Unassembled WGS sequence"/>
</dbReference>
<gene>
    <name evidence="1" type="ORF">L596_001543</name>
</gene>
<proteinExistence type="predicted"/>